<evidence type="ECO:0000256" key="1">
    <source>
        <dbReference type="SAM" id="SignalP"/>
    </source>
</evidence>
<evidence type="ECO:0000313" key="3">
    <source>
        <dbReference type="Proteomes" id="UP000218731"/>
    </source>
</evidence>
<sequence length="154" mass="16790">MRLQALILSFVAGTANAASLEVAVSEGGNEPLKFSYPLTDDRQTLDLRDAGRYTVAIKDKARGKEICREAEYRTGMVMTLRRVESEDPDSYKVEVVGQVSNLKGIERKEQLGCGVNMQPVIENAAFSDTSVLVAGKPKVLVVDGKTTLLLTVKE</sequence>
<geneLocation type="plasmid" evidence="3">
    <name>pkf715a dna</name>
</geneLocation>
<dbReference type="RefSeq" id="WP_020307515.1">
    <property type="nucleotide sequence ID" value="NZ_AP015030.1"/>
</dbReference>
<gene>
    <name evidence="2" type="ORF">KF715C_pA5510</name>
</gene>
<keyword evidence="1" id="KW-0732">Signal</keyword>
<feature type="signal peptide" evidence="1">
    <location>
        <begin position="1"/>
        <end position="17"/>
    </location>
</feature>
<evidence type="ECO:0000313" key="2">
    <source>
        <dbReference type="EMBL" id="BAW27056.1"/>
    </source>
</evidence>
<dbReference type="AlphaFoldDB" id="A0A1L7NNL1"/>
<dbReference type="Proteomes" id="UP000218731">
    <property type="component" value="Plasmid pKF715A"/>
</dbReference>
<keyword evidence="2" id="KW-0614">Plasmid</keyword>
<feature type="chain" id="PRO_5009874034" evidence="1">
    <location>
        <begin position="18"/>
        <end position="154"/>
    </location>
</feature>
<accession>A0A1L7NNL1</accession>
<dbReference type="EMBL" id="AP015030">
    <property type="protein sequence ID" value="BAW27056.1"/>
    <property type="molecule type" value="Genomic_DNA"/>
</dbReference>
<protein>
    <submittedName>
        <fullName evidence="2">Uncharacterized protein</fullName>
    </submittedName>
</protein>
<organism evidence="2 3">
    <name type="scientific">Pseudomonas putida</name>
    <name type="common">Arthrobacter siderocapsulatus</name>
    <dbReference type="NCBI Taxonomy" id="303"/>
    <lineage>
        <taxon>Bacteria</taxon>
        <taxon>Pseudomonadati</taxon>
        <taxon>Pseudomonadota</taxon>
        <taxon>Gammaproteobacteria</taxon>
        <taxon>Pseudomonadales</taxon>
        <taxon>Pseudomonadaceae</taxon>
        <taxon>Pseudomonas</taxon>
    </lineage>
</organism>
<reference evidence="2 3" key="1">
    <citation type="submission" date="2015-11" db="EMBL/GenBank/DDBJ databases">
        <title>Complete genome sequencing of a biphenyl-degrading bacterium, Pseudomonas putida KF715 (=NBRC110667).</title>
        <authorList>
            <person name="Suenaga H."/>
            <person name="Fujihara N."/>
            <person name="Watanabe T."/>
            <person name="Hirose J."/>
            <person name="Kimura N."/>
            <person name="Yamazoe A."/>
            <person name="Hosoyama A."/>
            <person name="Shimodaira J."/>
            <person name="Furukawa K."/>
        </authorList>
    </citation>
    <scope>NUCLEOTIDE SEQUENCE [LARGE SCALE GENOMIC DNA]</scope>
    <source>
        <strain evidence="2 3">KF715</strain>
        <plasmid evidence="3">Plasmid pkf715a dna</plasmid>
    </source>
</reference>
<name>A0A1L7NNL1_PSEPU</name>
<proteinExistence type="predicted"/>